<comment type="subcellular location">
    <subcellularLocation>
        <location evidence="1">Mitochondrion</location>
    </subcellularLocation>
</comment>
<dbReference type="Pfam" id="PF00588">
    <property type="entry name" value="SpoU_methylase"/>
    <property type="match status" value="1"/>
</dbReference>
<evidence type="ECO:0000256" key="6">
    <source>
        <dbReference type="ARBA" id="ARBA00022691"/>
    </source>
</evidence>
<dbReference type="Gene3D" id="3.40.1280.10">
    <property type="match status" value="1"/>
</dbReference>
<keyword evidence="7" id="KW-0809">Transit peptide</keyword>
<organism evidence="12 13">
    <name type="scientific">Apiospora kogelbergensis</name>
    <dbReference type="NCBI Taxonomy" id="1337665"/>
    <lineage>
        <taxon>Eukaryota</taxon>
        <taxon>Fungi</taxon>
        <taxon>Dikarya</taxon>
        <taxon>Ascomycota</taxon>
        <taxon>Pezizomycotina</taxon>
        <taxon>Sordariomycetes</taxon>
        <taxon>Xylariomycetidae</taxon>
        <taxon>Amphisphaeriales</taxon>
        <taxon>Apiosporaceae</taxon>
        <taxon>Apiospora</taxon>
    </lineage>
</organism>
<evidence type="ECO:0000313" key="13">
    <source>
        <dbReference type="Proteomes" id="UP001392437"/>
    </source>
</evidence>
<dbReference type="PANTHER" id="PTHR46103">
    <property type="entry name" value="RRNA METHYLTRANSFERASE 1, MITOCHONDRIAL"/>
    <property type="match status" value="1"/>
</dbReference>
<keyword evidence="5" id="KW-0808">Transferase</keyword>
<name>A0AAW0QZX1_9PEZI</name>
<dbReference type="InterPro" id="IPR047182">
    <property type="entry name" value="MRM1"/>
</dbReference>
<comment type="caution">
    <text evidence="12">The sequence shown here is derived from an EMBL/GenBank/DDBJ whole genome shotgun (WGS) entry which is preliminary data.</text>
</comment>
<keyword evidence="13" id="KW-1185">Reference proteome</keyword>
<dbReference type="Gene3D" id="3.30.1330.30">
    <property type="match status" value="1"/>
</dbReference>
<comment type="similarity">
    <text evidence="2">Belongs to the class IV-like SAM-binding methyltransferase superfamily. RNA methyltransferase TrmH family.</text>
</comment>
<evidence type="ECO:0000256" key="3">
    <source>
        <dbReference type="ARBA" id="ARBA00022552"/>
    </source>
</evidence>
<dbReference type="InterPro" id="IPR029064">
    <property type="entry name" value="Ribosomal_eL30-like_sf"/>
</dbReference>
<dbReference type="Pfam" id="PF08032">
    <property type="entry name" value="SpoU_sub_bind"/>
    <property type="match status" value="1"/>
</dbReference>
<feature type="domain" description="RNA 2-O ribose methyltransferase substrate binding" evidence="11">
    <location>
        <begin position="377"/>
        <end position="460"/>
    </location>
</feature>
<protein>
    <recommendedName>
        <fullName evidence="9">rRNA methyltransferase 1, mitochondrial</fullName>
    </recommendedName>
</protein>
<proteinExistence type="inferred from homology"/>
<dbReference type="SUPFAM" id="SSF55315">
    <property type="entry name" value="L30e-like"/>
    <property type="match status" value="1"/>
</dbReference>
<dbReference type="InterPro" id="IPR029028">
    <property type="entry name" value="Alpha/beta_knot_MTases"/>
</dbReference>
<feature type="region of interest" description="Disordered" evidence="10">
    <location>
        <begin position="44"/>
        <end position="119"/>
    </location>
</feature>
<keyword evidence="3" id="KW-0698">rRNA processing</keyword>
<sequence>MRFPNALCSPCRHNVLSLSRSPVLLRNVHQVSIRHSSLSAIHRGLRDSEKSRPQGFKPTALYTKDSSRERKPGRPASRSRGESSFEKPSYKISKGKKDITYDGPEPKSRRARFNDPESSFGKKSLVYQIKNGPLRDRLDALGEADQFRPSAPPSDERRTSRQSNSNFDRFESSFDNKRENRGYGSTPKKFEESKGRREFDRKRSGSNYKRPDRDSNTRSGDFSGRGRGNPQRRSFDSTSSRSGRGFDRSANFSSGGKNEDFKSRSFDSATRRGGGDFEHKRGSLGGRSDDFKSRSPDSAPRRGGGGFEHRRGSPGDGPMGERKPWEGQERRPRDFGRGEEQQPGSGYERRVADREARFTPGDDLPVRVHHTTAASQFLYGRSVVEAALKSSGRKVYVLYIYAGEDRQNLSQDIHLEKLAMAKDIRVQKIRDKDGLRSMDKMAGGRPHNGCVLEASPLPQLPLKALGPLSEDPDKAGFSVELAYQSEEDATINGSPDFIPYRGPRDRKPFILLLDGILDPGNLGAILRTAGFLGVTGVAITKHSSASLTPVALKASAGASEVIPLYSVDSTLGFIECSKESGWMIYASVAAGPRSRGNSHLTLERLESYDPLSTQPTILVVGSEGEGLGKQVRRAADFEVSIPGAAGLLSTVDSLNVSVATGILCSSFLKKSQGFEIEEETVALENDDKLW</sequence>
<dbReference type="InterPro" id="IPR047261">
    <property type="entry name" value="MRM1_MeTrfase_dom"/>
</dbReference>
<evidence type="ECO:0000313" key="12">
    <source>
        <dbReference type="EMBL" id="KAK8120513.1"/>
    </source>
</evidence>
<dbReference type="InterPro" id="IPR029026">
    <property type="entry name" value="tRNA_m1G_MTases_N"/>
</dbReference>
<evidence type="ECO:0000256" key="5">
    <source>
        <dbReference type="ARBA" id="ARBA00022679"/>
    </source>
</evidence>
<evidence type="ECO:0000256" key="10">
    <source>
        <dbReference type="SAM" id="MobiDB-lite"/>
    </source>
</evidence>
<feature type="compositionally biased region" description="Basic and acidic residues" evidence="10">
    <location>
        <begin position="79"/>
        <end position="115"/>
    </location>
</feature>
<dbReference type="InterPro" id="IPR001537">
    <property type="entry name" value="SpoU_MeTrfase"/>
</dbReference>
<keyword evidence="6" id="KW-0949">S-adenosyl-L-methionine</keyword>
<feature type="compositionally biased region" description="Basic and acidic residues" evidence="10">
    <location>
        <begin position="168"/>
        <end position="181"/>
    </location>
</feature>
<feature type="compositionally biased region" description="Basic and acidic residues" evidence="10">
    <location>
        <begin position="307"/>
        <end position="340"/>
    </location>
</feature>
<feature type="compositionally biased region" description="Basic and acidic residues" evidence="10">
    <location>
        <begin position="188"/>
        <end position="216"/>
    </location>
</feature>
<dbReference type="Proteomes" id="UP001392437">
    <property type="component" value="Unassembled WGS sequence"/>
</dbReference>
<dbReference type="GO" id="GO:0005739">
    <property type="term" value="C:mitochondrion"/>
    <property type="evidence" value="ECO:0007669"/>
    <property type="project" value="UniProtKB-SubCell"/>
</dbReference>
<dbReference type="SMART" id="SM00967">
    <property type="entry name" value="SpoU_sub_bind"/>
    <property type="match status" value="1"/>
</dbReference>
<feature type="compositionally biased region" description="Basic and acidic residues" evidence="10">
    <location>
        <begin position="257"/>
        <end position="295"/>
    </location>
</feature>
<dbReference type="SUPFAM" id="SSF75217">
    <property type="entry name" value="alpha/beta knot"/>
    <property type="match status" value="1"/>
</dbReference>
<keyword evidence="4 12" id="KW-0489">Methyltransferase</keyword>
<accession>A0AAW0QZX1</accession>
<dbReference type="InterPro" id="IPR013123">
    <property type="entry name" value="SpoU_subst-bd"/>
</dbReference>
<dbReference type="AlphaFoldDB" id="A0AAW0QZX1"/>
<keyword evidence="8" id="KW-0496">Mitochondrion</keyword>
<reference evidence="12 13" key="1">
    <citation type="submission" date="2023-01" db="EMBL/GenBank/DDBJ databases">
        <title>Analysis of 21 Apiospora genomes using comparative genomics revels a genus with tremendous synthesis potential of carbohydrate active enzymes and secondary metabolites.</title>
        <authorList>
            <person name="Sorensen T."/>
        </authorList>
    </citation>
    <scope>NUCLEOTIDE SEQUENCE [LARGE SCALE GENOMIC DNA]</scope>
    <source>
        <strain evidence="12 13">CBS 117206</strain>
    </source>
</reference>
<dbReference type="GO" id="GO:0003723">
    <property type="term" value="F:RNA binding"/>
    <property type="evidence" value="ECO:0007669"/>
    <property type="project" value="InterPro"/>
</dbReference>
<gene>
    <name evidence="12" type="ORF">PG999_004633</name>
</gene>
<evidence type="ECO:0000256" key="7">
    <source>
        <dbReference type="ARBA" id="ARBA00022946"/>
    </source>
</evidence>
<evidence type="ECO:0000256" key="2">
    <source>
        <dbReference type="ARBA" id="ARBA00007228"/>
    </source>
</evidence>
<evidence type="ECO:0000256" key="1">
    <source>
        <dbReference type="ARBA" id="ARBA00004173"/>
    </source>
</evidence>
<dbReference type="GO" id="GO:0016435">
    <property type="term" value="F:rRNA (guanine) methyltransferase activity"/>
    <property type="evidence" value="ECO:0007669"/>
    <property type="project" value="TreeGrafter"/>
</dbReference>
<dbReference type="CDD" id="cd18105">
    <property type="entry name" value="SpoU-like_MRM1"/>
    <property type="match status" value="1"/>
</dbReference>
<evidence type="ECO:0000256" key="4">
    <source>
        <dbReference type="ARBA" id="ARBA00022603"/>
    </source>
</evidence>
<evidence type="ECO:0000259" key="11">
    <source>
        <dbReference type="SMART" id="SM00967"/>
    </source>
</evidence>
<dbReference type="FunFam" id="3.30.1330.30:FF:000035">
    <property type="entry name" value="TrmH family RNA methyltransferase"/>
    <property type="match status" value="1"/>
</dbReference>
<dbReference type="EMBL" id="JAQQWP010000004">
    <property type="protein sequence ID" value="KAK8120513.1"/>
    <property type="molecule type" value="Genomic_DNA"/>
</dbReference>
<feature type="region of interest" description="Disordered" evidence="10">
    <location>
        <begin position="145"/>
        <end position="353"/>
    </location>
</feature>
<evidence type="ECO:0000256" key="9">
    <source>
        <dbReference type="ARBA" id="ARBA00034881"/>
    </source>
</evidence>
<dbReference type="PANTHER" id="PTHR46103:SF1">
    <property type="entry name" value="RRNA METHYLTRANSFERASE 1, MITOCHONDRIAL"/>
    <property type="match status" value="1"/>
</dbReference>
<evidence type="ECO:0000256" key="8">
    <source>
        <dbReference type="ARBA" id="ARBA00023128"/>
    </source>
</evidence>